<dbReference type="RefSeq" id="WP_345197955.1">
    <property type="nucleotide sequence ID" value="NZ_BAABFL010000456.1"/>
</dbReference>
<feature type="domain" description="Smf/DprA SLOG" evidence="3">
    <location>
        <begin position="103"/>
        <end position="297"/>
    </location>
</feature>
<dbReference type="Pfam" id="PF02481">
    <property type="entry name" value="DNA_processg_A"/>
    <property type="match status" value="1"/>
</dbReference>
<evidence type="ECO:0000256" key="2">
    <source>
        <dbReference type="SAM" id="MobiDB-lite"/>
    </source>
</evidence>
<feature type="compositionally biased region" description="Polar residues" evidence="2">
    <location>
        <begin position="354"/>
        <end position="370"/>
    </location>
</feature>
<keyword evidence="5" id="KW-1185">Reference proteome</keyword>
<dbReference type="InterPro" id="IPR057666">
    <property type="entry name" value="DrpA_SLOG"/>
</dbReference>
<feature type="region of interest" description="Disordered" evidence="2">
    <location>
        <begin position="333"/>
        <end position="384"/>
    </location>
</feature>
<gene>
    <name evidence="4" type="ORF">GCM10023116_38400</name>
</gene>
<accession>A0ABP8V6Y4</accession>
<organism evidence="4 5">
    <name type="scientific">Kistimonas scapharcae</name>
    <dbReference type="NCBI Taxonomy" id="1036133"/>
    <lineage>
        <taxon>Bacteria</taxon>
        <taxon>Pseudomonadati</taxon>
        <taxon>Pseudomonadota</taxon>
        <taxon>Gammaproteobacteria</taxon>
        <taxon>Oceanospirillales</taxon>
        <taxon>Endozoicomonadaceae</taxon>
        <taxon>Kistimonas</taxon>
    </lineage>
</organism>
<dbReference type="Proteomes" id="UP001500604">
    <property type="component" value="Unassembled WGS sequence"/>
</dbReference>
<proteinExistence type="inferred from homology"/>
<dbReference type="InterPro" id="IPR003488">
    <property type="entry name" value="DprA"/>
</dbReference>
<comment type="caution">
    <text evidence="4">The sequence shown here is derived from an EMBL/GenBank/DDBJ whole genome shotgun (WGS) entry which is preliminary data.</text>
</comment>
<protein>
    <submittedName>
        <fullName evidence="4">DNA-processing protein DprA</fullName>
    </submittedName>
</protein>
<evidence type="ECO:0000313" key="4">
    <source>
        <dbReference type="EMBL" id="GAA4651556.1"/>
    </source>
</evidence>
<evidence type="ECO:0000256" key="1">
    <source>
        <dbReference type="ARBA" id="ARBA00006525"/>
    </source>
</evidence>
<evidence type="ECO:0000259" key="3">
    <source>
        <dbReference type="Pfam" id="PF02481"/>
    </source>
</evidence>
<comment type="similarity">
    <text evidence="1">Belongs to the DprA/Smf family.</text>
</comment>
<sequence length="456" mass="49364">MSFSEDTQAILLLNTRFTKPASGDASPLTVAEWKRFAIWMKDKGLSPSKLLRGELSELLNGWQDKKVTVERIQELLDRGNAMALALEKWERAGIWLITRTSADKDYYPAELKRHLGVDSPALFFGVGNKDLLNQPGIAVVGSRSATHDDLQFSAAFGAKCAAEGFSVISGGAKGVDEAAMLGALEAEGTSVGVLANGLLQAATSAKWRQHLMNNNLALITPFSPEASFSKYDLMARNKYVYSMSKASIVVHSGQKGGTWSGAEENLKKGWVPLWVKPTSDPKAGNTQIVAQGGKWCDGIVEKISIASLAEGAANTAPETGTLDFIDDNNPELFEDSANTSVSQPDTLSDVAPSVPQTSVEAVTESPTVESIPTEEPAVPELSKTAESPTLTSYYQCFLKDMAHISRVIPQSEKSIADTLGLHKSQVKEWITKALTENLIVKTTRPTRYQWVGDNKE</sequence>
<dbReference type="PANTHER" id="PTHR43022:SF1">
    <property type="entry name" value="PROTEIN SMF"/>
    <property type="match status" value="1"/>
</dbReference>
<dbReference type="PANTHER" id="PTHR43022">
    <property type="entry name" value="PROTEIN SMF"/>
    <property type="match status" value="1"/>
</dbReference>
<dbReference type="Gene3D" id="3.40.50.450">
    <property type="match status" value="1"/>
</dbReference>
<dbReference type="EMBL" id="BAABFL010000456">
    <property type="protein sequence ID" value="GAA4651556.1"/>
    <property type="molecule type" value="Genomic_DNA"/>
</dbReference>
<reference evidence="5" key="1">
    <citation type="journal article" date="2019" name="Int. J. Syst. Evol. Microbiol.">
        <title>The Global Catalogue of Microorganisms (GCM) 10K type strain sequencing project: providing services to taxonomists for standard genome sequencing and annotation.</title>
        <authorList>
            <consortium name="The Broad Institute Genomics Platform"/>
            <consortium name="The Broad Institute Genome Sequencing Center for Infectious Disease"/>
            <person name="Wu L."/>
            <person name="Ma J."/>
        </authorList>
    </citation>
    <scope>NUCLEOTIDE SEQUENCE [LARGE SCALE GENOMIC DNA]</scope>
    <source>
        <strain evidence="5">JCM 17805</strain>
    </source>
</reference>
<name>A0ABP8V6Y4_9GAMM</name>
<dbReference type="SUPFAM" id="SSF102405">
    <property type="entry name" value="MCP/YpsA-like"/>
    <property type="match status" value="1"/>
</dbReference>
<feature type="compositionally biased region" description="Polar residues" evidence="2">
    <location>
        <begin position="336"/>
        <end position="346"/>
    </location>
</feature>
<evidence type="ECO:0000313" key="5">
    <source>
        <dbReference type="Proteomes" id="UP001500604"/>
    </source>
</evidence>